<dbReference type="InterPro" id="IPR050113">
    <property type="entry name" value="Ub_conjugating_enzyme"/>
</dbReference>
<keyword evidence="4 7" id="KW-0833">Ubl conjugation pathway</keyword>
<evidence type="ECO:0000256" key="8">
    <source>
        <dbReference type="SAM" id="Coils"/>
    </source>
</evidence>
<comment type="similarity">
    <text evidence="7">Belongs to the ubiquitin-conjugating enzyme family.</text>
</comment>
<evidence type="ECO:0000256" key="9">
    <source>
        <dbReference type="SAM" id="MobiDB-lite"/>
    </source>
</evidence>
<evidence type="ECO:0000259" key="10">
    <source>
        <dbReference type="PROSITE" id="PS50127"/>
    </source>
</evidence>
<keyword evidence="11" id="KW-1185">Reference proteome</keyword>
<name>A0A8B7PTV1_HIPAR</name>
<protein>
    <recommendedName>
        <fullName evidence="2">E2 ubiquitin-conjugating enzyme</fullName>
        <ecNumber evidence="2">2.3.2.23</ecNumber>
    </recommendedName>
</protein>
<evidence type="ECO:0000256" key="2">
    <source>
        <dbReference type="ARBA" id="ARBA00012486"/>
    </source>
</evidence>
<dbReference type="KEGG" id="hai:109371660"/>
<keyword evidence="3" id="KW-0808">Transferase</keyword>
<feature type="domain" description="UBC core" evidence="10">
    <location>
        <begin position="132"/>
        <end position="279"/>
    </location>
</feature>
<feature type="coiled-coil region" evidence="8">
    <location>
        <begin position="134"/>
        <end position="161"/>
    </location>
</feature>
<dbReference type="Proteomes" id="UP000694851">
    <property type="component" value="Unplaced"/>
</dbReference>
<dbReference type="PANTHER" id="PTHR24067">
    <property type="entry name" value="UBIQUITIN-CONJUGATING ENZYME E2"/>
    <property type="match status" value="1"/>
</dbReference>
<keyword evidence="7" id="KW-0547">Nucleotide-binding</keyword>
<dbReference type="Pfam" id="PF00179">
    <property type="entry name" value="UQ_con"/>
    <property type="match status" value="1"/>
</dbReference>
<dbReference type="InterPro" id="IPR016135">
    <property type="entry name" value="UBQ-conjugating_enzyme/RWD"/>
</dbReference>
<dbReference type="Gene3D" id="3.10.110.10">
    <property type="entry name" value="Ubiquitin Conjugating Enzyme"/>
    <property type="match status" value="1"/>
</dbReference>
<keyword evidence="7" id="KW-0067">ATP-binding</keyword>
<evidence type="ECO:0000256" key="4">
    <source>
        <dbReference type="ARBA" id="ARBA00022786"/>
    </source>
</evidence>
<comment type="catalytic activity">
    <reaction evidence="1">
        <text>S-ubiquitinyl-[E1 ubiquitin-activating enzyme]-L-cysteine + [E2 ubiquitin-conjugating enzyme]-L-cysteine = [E1 ubiquitin-activating enzyme]-L-cysteine + S-ubiquitinyl-[E2 ubiquitin-conjugating enzyme]-L-cysteine.</text>
        <dbReference type="EC" id="2.3.2.23"/>
    </reaction>
</comment>
<dbReference type="OrthoDB" id="9973183at2759"/>
<evidence type="ECO:0000313" key="12">
    <source>
        <dbReference type="RefSeq" id="XP_019479859.1"/>
    </source>
</evidence>
<dbReference type="EC" id="2.3.2.23" evidence="2"/>
<dbReference type="SMART" id="SM00212">
    <property type="entry name" value="UBCc"/>
    <property type="match status" value="1"/>
</dbReference>
<dbReference type="CDD" id="cd23801">
    <property type="entry name" value="UBCc_UBE2L3"/>
    <property type="match status" value="1"/>
</dbReference>
<evidence type="ECO:0000256" key="1">
    <source>
        <dbReference type="ARBA" id="ARBA00000485"/>
    </source>
</evidence>
<feature type="compositionally biased region" description="Gly residues" evidence="9">
    <location>
        <begin position="94"/>
        <end position="106"/>
    </location>
</feature>
<accession>A0A8B7PTV1</accession>
<evidence type="ECO:0000256" key="3">
    <source>
        <dbReference type="ARBA" id="ARBA00022679"/>
    </source>
</evidence>
<dbReference type="CTD" id="9246"/>
<sequence length="283" mass="31261">MELQPPDGRTPGPRPPSAHILVHSAPQWDTGIWPRRALLRQPGPRTKGASSGDPSPLRRGPSRTGRLLPSAASQRQSRRRGAGPYGPDVRTGDWGAGGAPGGGDPGAGRHQAAGRCTVSLESPGRTLHPEMTASKRVAKELEELQEKLPRYLQNLDSDDANVLVWRVLFLPEKPPYNLKAFNLCISFPGDYPLKPPTVTFTTKIYHPNVDSDGQVCLPIISKNNWEPHYRTYQVLDALSKLVNSPDLEQPVRVELADLLTQDPELFYKKAEEFTLQYGENRPS</sequence>
<feature type="active site" description="Glycyl thioester intermediate" evidence="6">
    <location>
        <position position="216"/>
    </location>
</feature>
<reference evidence="12" key="1">
    <citation type="submission" date="2025-08" db="UniProtKB">
        <authorList>
            <consortium name="RefSeq"/>
        </authorList>
    </citation>
    <scope>IDENTIFICATION</scope>
    <source>
        <tissue evidence="12">Muscle</tissue>
    </source>
</reference>
<dbReference type="RefSeq" id="XP_019479859.1">
    <property type="nucleotide sequence ID" value="XM_019624314.1"/>
</dbReference>
<evidence type="ECO:0000256" key="7">
    <source>
        <dbReference type="RuleBase" id="RU362109"/>
    </source>
</evidence>
<dbReference type="InterPro" id="IPR023313">
    <property type="entry name" value="UBQ-conjugating_AS"/>
</dbReference>
<dbReference type="FunFam" id="3.10.110.10:FF:000011">
    <property type="entry name" value="Ubiquitin-conjugating enzyme E2 L3"/>
    <property type="match status" value="1"/>
</dbReference>
<feature type="compositionally biased region" description="Low complexity" evidence="9">
    <location>
        <begin position="1"/>
        <end position="11"/>
    </location>
</feature>
<dbReference type="PROSITE" id="PS50127">
    <property type="entry name" value="UBC_2"/>
    <property type="match status" value="1"/>
</dbReference>
<comment type="pathway">
    <text evidence="5">Protein modification.</text>
</comment>
<dbReference type="GO" id="GO:0061631">
    <property type="term" value="F:ubiquitin conjugating enzyme activity"/>
    <property type="evidence" value="ECO:0007669"/>
    <property type="project" value="UniProtKB-EC"/>
</dbReference>
<dbReference type="GeneID" id="109371660"/>
<evidence type="ECO:0000256" key="6">
    <source>
        <dbReference type="PROSITE-ProRule" id="PRU10133"/>
    </source>
</evidence>
<feature type="region of interest" description="Disordered" evidence="9">
    <location>
        <begin position="1"/>
        <end position="113"/>
    </location>
</feature>
<proteinExistence type="inferred from homology"/>
<evidence type="ECO:0000313" key="11">
    <source>
        <dbReference type="Proteomes" id="UP000694851"/>
    </source>
</evidence>
<dbReference type="InterPro" id="IPR000608">
    <property type="entry name" value="UBC"/>
</dbReference>
<dbReference type="PROSITE" id="PS00183">
    <property type="entry name" value="UBC_1"/>
    <property type="match status" value="1"/>
</dbReference>
<gene>
    <name evidence="12" type="primary">UBE2L6</name>
</gene>
<keyword evidence="8" id="KW-0175">Coiled coil</keyword>
<dbReference type="GO" id="GO:0005524">
    <property type="term" value="F:ATP binding"/>
    <property type="evidence" value="ECO:0007669"/>
    <property type="project" value="UniProtKB-UniRule"/>
</dbReference>
<dbReference type="AlphaFoldDB" id="A0A8B7PTV1"/>
<dbReference type="SUPFAM" id="SSF54495">
    <property type="entry name" value="UBC-like"/>
    <property type="match status" value="1"/>
</dbReference>
<organism evidence="11 12">
    <name type="scientific">Hipposideros armiger</name>
    <name type="common">Great Himalayan leaf-nosed bat</name>
    <dbReference type="NCBI Taxonomy" id="186990"/>
    <lineage>
        <taxon>Eukaryota</taxon>
        <taxon>Metazoa</taxon>
        <taxon>Chordata</taxon>
        <taxon>Craniata</taxon>
        <taxon>Vertebrata</taxon>
        <taxon>Euteleostomi</taxon>
        <taxon>Mammalia</taxon>
        <taxon>Eutheria</taxon>
        <taxon>Laurasiatheria</taxon>
        <taxon>Chiroptera</taxon>
        <taxon>Yinpterochiroptera</taxon>
        <taxon>Rhinolophoidea</taxon>
        <taxon>Hipposideridae</taxon>
        <taxon>Hipposideros</taxon>
    </lineage>
</organism>
<evidence type="ECO:0000256" key="5">
    <source>
        <dbReference type="ARBA" id="ARBA00043952"/>
    </source>
</evidence>